<dbReference type="OrthoDB" id="200865at2759"/>
<feature type="chain" id="PRO_5032577956" description="Serine/threonine-protein phosphatase 4 regulatory subunit 3-like central domain-containing protein" evidence="3">
    <location>
        <begin position="24"/>
        <end position="234"/>
    </location>
</feature>
<feature type="signal peptide" evidence="3">
    <location>
        <begin position="1"/>
        <end position="23"/>
    </location>
</feature>
<protein>
    <recommendedName>
        <fullName evidence="4">Serine/threonine-protein phosphatase 4 regulatory subunit 3-like central domain-containing protein</fullName>
    </recommendedName>
</protein>
<accession>A0A836CNG3</accession>
<dbReference type="PANTHER" id="PTHR23318">
    <property type="entry name" value="ATP SYNTHASE GAMMA-RELATED"/>
    <property type="match status" value="1"/>
</dbReference>
<dbReference type="GO" id="GO:0030289">
    <property type="term" value="C:protein phosphatase 4 complex"/>
    <property type="evidence" value="ECO:0007669"/>
    <property type="project" value="TreeGrafter"/>
</dbReference>
<dbReference type="InterPro" id="IPR016024">
    <property type="entry name" value="ARM-type_fold"/>
</dbReference>
<keyword evidence="6" id="KW-1185">Reference proteome</keyword>
<evidence type="ECO:0000256" key="1">
    <source>
        <dbReference type="ARBA" id="ARBA00004123"/>
    </source>
</evidence>
<keyword evidence="2" id="KW-0539">Nucleus</keyword>
<name>A0A836CNG3_9STRA</name>
<dbReference type="SUPFAM" id="SSF48371">
    <property type="entry name" value="ARM repeat"/>
    <property type="match status" value="1"/>
</dbReference>
<dbReference type="InterPro" id="IPR051137">
    <property type="entry name" value="PP4R3-like"/>
</dbReference>
<organism evidence="5 6">
    <name type="scientific">Tribonema minus</name>
    <dbReference type="NCBI Taxonomy" id="303371"/>
    <lineage>
        <taxon>Eukaryota</taxon>
        <taxon>Sar</taxon>
        <taxon>Stramenopiles</taxon>
        <taxon>Ochrophyta</taxon>
        <taxon>PX clade</taxon>
        <taxon>Xanthophyceae</taxon>
        <taxon>Tribonematales</taxon>
        <taxon>Tribonemataceae</taxon>
        <taxon>Tribonema</taxon>
    </lineage>
</organism>
<feature type="domain" description="Serine/threonine-protein phosphatase 4 regulatory subunit 3-like central" evidence="4">
    <location>
        <begin position="7"/>
        <end position="222"/>
    </location>
</feature>
<dbReference type="AlphaFoldDB" id="A0A836CNG3"/>
<dbReference type="Pfam" id="PF04802">
    <property type="entry name" value="PP4R3"/>
    <property type="match status" value="1"/>
</dbReference>
<evidence type="ECO:0000256" key="3">
    <source>
        <dbReference type="SAM" id="SignalP"/>
    </source>
</evidence>
<gene>
    <name evidence="5" type="ORF">JKP88DRAFT_174161</name>
</gene>
<keyword evidence="3" id="KW-0732">Signal</keyword>
<comment type="caution">
    <text evidence="5">The sequence shown here is derived from an EMBL/GenBank/DDBJ whole genome shotgun (WGS) entry which is preliminary data.</text>
</comment>
<evidence type="ECO:0000313" key="5">
    <source>
        <dbReference type="EMBL" id="KAG5191708.1"/>
    </source>
</evidence>
<dbReference type="PANTHER" id="PTHR23318:SF0">
    <property type="entry name" value="SERINE_THREONINE-PROTEIN PHOSPHATASE 4 REGULATORY SUBUNIT 3"/>
    <property type="match status" value="1"/>
</dbReference>
<evidence type="ECO:0000256" key="2">
    <source>
        <dbReference type="ARBA" id="ARBA00023242"/>
    </source>
</evidence>
<reference evidence="5" key="1">
    <citation type="submission" date="2021-02" db="EMBL/GenBank/DDBJ databases">
        <title>First Annotated Genome of the Yellow-green Alga Tribonema minus.</title>
        <authorList>
            <person name="Mahan K.M."/>
        </authorList>
    </citation>
    <scope>NUCLEOTIDE SEQUENCE</scope>
    <source>
        <strain evidence="5">UTEX B ZZ1240</strain>
    </source>
</reference>
<dbReference type="InterPro" id="IPR006887">
    <property type="entry name" value="P4R3-like_central_dom"/>
</dbReference>
<dbReference type="EMBL" id="JAFCMP010000015">
    <property type="protein sequence ID" value="KAG5191708.1"/>
    <property type="molecule type" value="Genomic_DNA"/>
</dbReference>
<sequence length="234" mass="26149">MAASAEASRSVLFWVIWRLTTDADVGVVVQAAEVLRLCLDTESMDGQADRDAFLGAFYDHYIQWLVEPFWQGDEGGGEGGEAAPAARATAAAKACLAHLCDLLSYCVRSHTYRMKYFVLRNHIVARVLRLARCRDKFLQLAAVRFLRACVGIKDDFYNRYIVKNNLLAPVFALLAQNAAKDNLITSAIMELLEFLRSENVKSLIEYIVERFESEFGQLGHAPVLKVSAVTDVHT</sequence>
<dbReference type="GO" id="GO:0072542">
    <property type="term" value="F:protein phosphatase activator activity"/>
    <property type="evidence" value="ECO:0007669"/>
    <property type="project" value="TreeGrafter"/>
</dbReference>
<evidence type="ECO:0000313" key="6">
    <source>
        <dbReference type="Proteomes" id="UP000664859"/>
    </source>
</evidence>
<proteinExistence type="predicted"/>
<dbReference type="GO" id="GO:0005654">
    <property type="term" value="C:nucleoplasm"/>
    <property type="evidence" value="ECO:0007669"/>
    <property type="project" value="TreeGrafter"/>
</dbReference>
<evidence type="ECO:0000259" key="4">
    <source>
        <dbReference type="Pfam" id="PF04802"/>
    </source>
</evidence>
<dbReference type="Proteomes" id="UP000664859">
    <property type="component" value="Unassembled WGS sequence"/>
</dbReference>
<comment type="subcellular location">
    <subcellularLocation>
        <location evidence="1">Nucleus</location>
    </subcellularLocation>
</comment>